<dbReference type="EMBL" id="BK059106">
    <property type="protein sequence ID" value="DAE31240.1"/>
    <property type="molecule type" value="Genomic_DNA"/>
</dbReference>
<organism evidence="1">
    <name type="scientific">virus sp. ctHG14</name>
    <dbReference type="NCBI Taxonomy" id="2827626"/>
    <lineage>
        <taxon>Viruses</taxon>
    </lineage>
</organism>
<sequence length="153" mass="17360">MRMTKKELIAKVKSKPYEENVINTIKALHGLGYEEVARTMQELYDDTKALTVTAKASGKYSDDPELDEALSDYASMRTKIKKPLTSKALERAMIKLESLSHGDKDLKIQLLNQSTDNCWIGIFPLREERTSERKLQNPQRSQLDAILGSITDD</sequence>
<protein>
    <submittedName>
        <fullName evidence="1">Uncharacterized protein</fullName>
    </submittedName>
</protein>
<proteinExistence type="predicted"/>
<reference evidence="1" key="1">
    <citation type="journal article" date="2021" name="Proc. Natl. Acad. Sci. U.S.A.">
        <title>A Catalog of Tens of Thousands of Viruses from Human Metagenomes Reveals Hidden Associations with Chronic Diseases.</title>
        <authorList>
            <person name="Tisza M.J."/>
            <person name="Buck C.B."/>
        </authorList>
    </citation>
    <scope>NUCLEOTIDE SEQUENCE</scope>
    <source>
        <strain evidence="1">CtHG14</strain>
    </source>
</reference>
<name>A0A8S5RIM9_9VIRU</name>
<evidence type="ECO:0000313" key="1">
    <source>
        <dbReference type="EMBL" id="DAE31240.1"/>
    </source>
</evidence>
<accession>A0A8S5RIM9</accession>